<keyword evidence="2" id="KW-1185">Reference proteome</keyword>
<sequence length="80" mass="9035">MVREACGREPWDGKNWKKCHLCAASCSLENDATFTLEADRVIEESFRARSPIYFHVPADTAGSWLMPAVSKTSQLECQTR</sequence>
<comment type="caution">
    <text evidence="1">The sequence shown here is derived from an EMBL/GenBank/DDBJ whole genome shotgun (WGS) entry which is preliminary data.</text>
</comment>
<evidence type="ECO:0000313" key="1">
    <source>
        <dbReference type="EMBL" id="EXJ70569.1"/>
    </source>
</evidence>
<gene>
    <name evidence="1" type="ORF">A1O5_06639</name>
</gene>
<reference evidence="1 2" key="1">
    <citation type="submission" date="2013-03" db="EMBL/GenBank/DDBJ databases">
        <title>The Genome Sequence of Cladophialophora psammophila CBS 110553.</title>
        <authorList>
            <consortium name="The Broad Institute Genomics Platform"/>
            <person name="Cuomo C."/>
            <person name="de Hoog S."/>
            <person name="Gorbushina A."/>
            <person name="Walker B."/>
            <person name="Young S.K."/>
            <person name="Zeng Q."/>
            <person name="Gargeya S."/>
            <person name="Fitzgerald M."/>
            <person name="Haas B."/>
            <person name="Abouelleil A."/>
            <person name="Allen A.W."/>
            <person name="Alvarado L."/>
            <person name="Arachchi H.M."/>
            <person name="Berlin A.M."/>
            <person name="Chapman S.B."/>
            <person name="Gainer-Dewar J."/>
            <person name="Goldberg J."/>
            <person name="Griggs A."/>
            <person name="Gujja S."/>
            <person name="Hansen M."/>
            <person name="Howarth C."/>
            <person name="Imamovic A."/>
            <person name="Ireland A."/>
            <person name="Larimer J."/>
            <person name="McCowan C."/>
            <person name="Murphy C."/>
            <person name="Pearson M."/>
            <person name="Poon T.W."/>
            <person name="Priest M."/>
            <person name="Roberts A."/>
            <person name="Saif S."/>
            <person name="Shea T."/>
            <person name="Sisk P."/>
            <person name="Sykes S."/>
            <person name="Wortman J."/>
            <person name="Nusbaum C."/>
            <person name="Birren B."/>
        </authorList>
    </citation>
    <scope>NUCLEOTIDE SEQUENCE [LARGE SCALE GENOMIC DNA]</scope>
    <source>
        <strain evidence="1 2">CBS 110553</strain>
    </source>
</reference>
<protein>
    <submittedName>
        <fullName evidence="1">Uncharacterized protein</fullName>
    </submittedName>
</protein>
<organism evidence="1 2">
    <name type="scientific">Cladophialophora psammophila CBS 110553</name>
    <dbReference type="NCBI Taxonomy" id="1182543"/>
    <lineage>
        <taxon>Eukaryota</taxon>
        <taxon>Fungi</taxon>
        <taxon>Dikarya</taxon>
        <taxon>Ascomycota</taxon>
        <taxon>Pezizomycotina</taxon>
        <taxon>Eurotiomycetes</taxon>
        <taxon>Chaetothyriomycetidae</taxon>
        <taxon>Chaetothyriales</taxon>
        <taxon>Herpotrichiellaceae</taxon>
        <taxon>Cladophialophora</taxon>
    </lineage>
</organism>
<dbReference type="EMBL" id="AMGX01000009">
    <property type="protein sequence ID" value="EXJ70569.1"/>
    <property type="molecule type" value="Genomic_DNA"/>
</dbReference>
<proteinExistence type="predicted"/>
<dbReference type="GeneID" id="19191348"/>
<dbReference type="Proteomes" id="UP000019471">
    <property type="component" value="Unassembled WGS sequence"/>
</dbReference>
<dbReference type="AlphaFoldDB" id="W9XJM8"/>
<dbReference type="RefSeq" id="XP_007745421.1">
    <property type="nucleotide sequence ID" value="XM_007747231.1"/>
</dbReference>
<name>W9XJM8_9EURO</name>
<accession>W9XJM8</accession>
<evidence type="ECO:0000313" key="2">
    <source>
        <dbReference type="Proteomes" id="UP000019471"/>
    </source>
</evidence>
<dbReference type="HOGENOM" id="CLU_2589561_0_0_1"/>